<dbReference type="Proteomes" id="UP000705379">
    <property type="component" value="Unassembled WGS sequence"/>
</dbReference>
<keyword evidence="1" id="KW-0472">Membrane</keyword>
<dbReference type="EMBL" id="QTKU01000004">
    <property type="protein sequence ID" value="MBS8261854.1"/>
    <property type="molecule type" value="Genomic_DNA"/>
</dbReference>
<dbReference type="InterPro" id="IPR018688">
    <property type="entry name" value="PpoB2-like"/>
</dbReference>
<dbReference type="Pfam" id="PF09948">
    <property type="entry name" value="PpoB2"/>
    <property type="match status" value="1"/>
</dbReference>
<feature type="transmembrane region" description="Helical" evidence="1">
    <location>
        <begin position="229"/>
        <end position="247"/>
    </location>
</feature>
<dbReference type="AlphaFoldDB" id="A0A944CEZ4"/>
<proteinExistence type="predicted"/>
<evidence type="ECO:0000313" key="2">
    <source>
        <dbReference type="EMBL" id="MBS8261854.1"/>
    </source>
</evidence>
<comment type="caution">
    <text evidence="2">The sequence shown here is derived from an EMBL/GenBank/DDBJ whole genome shotgun (WGS) entry which is preliminary data.</text>
</comment>
<feature type="transmembrane region" description="Helical" evidence="1">
    <location>
        <begin position="106"/>
        <end position="127"/>
    </location>
</feature>
<sequence length="249" mass="26976">MTSIENLLPPRTAVASPLPVLLVVGLAFACWVFVLNGSGTGMSVWAMTRLNIPPVSSMEPIGHMWTQDYVVQMVGMWWGMMLAMMLLPIAIAFYRDRQTSGVRQTLAFLLGYSLVWLGFAVLASGLQWTLERAGLVHAFMMWSLSAELSCVLLVGAGVYQMLPAHEKHRSACKVATVSLQAGLTYGRSCVISSAPLMLLFFAGGTMNLVWMLGLTLFVCVERNLPNPGVFDRISGAGLIALGLWCGVGT</sequence>
<feature type="transmembrane region" description="Helical" evidence="1">
    <location>
        <begin position="12"/>
        <end position="34"/>
    </location>
</feature>
<name>A0A944CEZ4_9HYPH</name>
<feature type="transmembrane region" description="Helical" evidence="1">
    <location>
        <begin position="139"/>
        <end position="159"/>
    </location>
</feature>
<reference evidence="2" key="2">
    <citation type="journal article" date="2021" name="Microorganisms">
        <title>Bacterial Dimethylsulfoniopropionate Biosynthesis in the East China Sea.</title>
        <authorList>
            <person name="Liu J."/>
            <person name="Zhang Y."/>
            <person name="Liu J."/>
            <person name="Zhong H."/>
            <person name="Williams B.T."/>
            <person name="Zheng Y."/>
            <person name="Curson A.R.J."/>
            <person name="Sun C."/>
            <person name="Sun H."/>
            <person name="Song D."/>
            <person name="Wagner Mackenzie B."/>
            <person name="Bermejo Martinez A."/>
            <person name="Todd J.D."/>
            <person name="Zhang X.H."/>
        </authorList>
    </citation>
    <scope>NUCLEOTIDE SEQUENCE</scope>
    <source>
        <strain evidence="2">AESS21</strain>
    </source>
</reference>
<protein>
    <submittedName>
        <fullName evidence="2">DUF2182 domain-containing protein</fullName>
    </submittedName>
</protein>
<dbReference type="RefSeq" id="WP_213217194.1">
    <property type="nucleotide sequence ID" value="NZ_QTKU01000004.1"/>
</dbReference>
<evidence type="ECO:0000313" key="3">
    <source>
        <dbReference type="Proteomes" id="UP000705379"/>
    </source>
</evidence>
<keyword evidence="1" id="KW-1133">Transmembrane helix</keyword>
<keyword evidence="1" id="KW-0812">Transmembrane</keyword>
<gene>
    <name evidence="2" type="ORF">DYI23_16620</name>
</gene>
<feature type="transmembrane region" description="Helical" evidence="1">
    <location>
        <begin position="75"/>
        <end position="94"/>
    </location>
</feature>
<feature type="transmembrane region" description="Helical" evidence="1">
    <location>
        <begin position="196"/>
        <end position="217"/>
    </location>
</feature>
<reference evidence="2" key="1">
    <citation type="submission" date="2018-08" db="EMBL/GenBank/DDBJ databases">
        <authorList>
            <person name="Jin W."/>
            <person name="Wang H."/>
            <person name="Yang Y."/>
            <person name="Li M."/>
            <person name="Liu J."/>
        </authorList>
    </citation>
    <scope>NUCLEOTIDE SEQUENCE</scope>
    <source>
        <strain evidence="2">AESS21</strain>
    </source>
</reference>
<organism evidence="2 3">
    <name type="scientific">Roseibium polysiphoniae</name>
    <dbReference type="NCBI Taxonomy" id="2571221"/>
    <lineage>
        <taxon>Bacteria</taxon>
        <taxon>Pseudomonadati</taxon>
        <taxon>Pseudomonadota</taxon>
        <taxon>Alphaproteobacteria</taxon>
        <taxon>Hyphomicrobiales</taxon>
        <taxon>Stappiaceae</taxon>
        <taxon>Roseibium</taxon>
    </lineage>
</organism>
<accession>A0A944CEZ4</accession>
<evidence type="ECO:0000256" key="1">
    <source>
        <dbReference type="SAM" id="Phobius"/>
    </source>
</evidence>